<accession>A0A820EGW9</accession>
<reference evidence="1" key="1">
    <citation type="submission" date="2021-02" db="EMBL/GenBank/DDBJ databases">
        <authorList>
            <person name="Nowell W R."/>
        </authorList>
    </citation>
    <scope>NUCLEOTIDE SEQUENCE</scope>
</reference>
<dbReference type="EMBL" id="CAJOAY010012218">
    <property type="protein sequence ID" value="CAF4248574.1"/>
    <property type="molecule type" value="Genomic_DNA"/>
</dbReference>
<evidence type="ECO:0000313" key="1">
    <source>
        <dbReference type="EMBL" id="CAF4248574.1"/>
    </source>
</evidence>
<organism evidence="1 2">
    <name type="scientific">Adineta steineri</name>
    <dbReference type="NCBI Taxonomy" id="433720"/>
    <lineage>
        <taxon>Eukaryota</taxon>
        <taxon>Metazoa</taxon>
        <taxon>Spiralia</taxon>
        <taxon>Gnathifera</taxon>
        <taxon>Rotifera</taxon>
        <taxon>Eurotatoria</taxon>
        <taxon>Bdelloidea</taxon>
        <taxon>Adinetida</taxon>
        <taxon>Adinetidae</taxon>
        <taxon>Adineta</taxon>
    </lineage>
</organism>
<sequence length="220" mass="26198">LTTNFKPSVFFIKNDLDEFREQLPISPADSIENYQITPLTYLDEQNKIIKTLDNALPIEYHAWEKSIIYHSNMINLSKTEETGWIPTRDCRTLATYQKEILGEFNIYKPKYINPQQNSTVFEIPIEPHMIPIRKEKTTIHKKMNPLKNNKESRLHRTRNVLARVGLTGVLPDNQDDSHYRHHHHHHDKYKETIKIKSTNFWNLSNDFYYDLNTEQDFQSK</sequence>
<protein>
    <submittedName>
        <fullName evidence="1">Uncharacterized protein</fullName>
    </submittedName>
</protein>
<comment type="caution">
    <text evidence="1">The sequence shown here is derived from an EMBL/GenBank/DDBJ whole genome shotgun (WGS) entry which is preliminary data.</text>
</comment>
<gene>
    <name evidence="1" type="ORF">OKA104_LOCUS43475</name>
</gene>
<dbReference type="Proteomes" id="UP000663881">
    <property type="component" value="Unassembled WGS sequence"/>
</dbReference>
<feature type="non-terminal residue" evidence="1">
    <location>
        <position position="1"/>
    </location>
</feature>
<feature type="non-terminal residue" evidence="1">
    <location>
        <position position="220"/>
    </location>
</feature>
<proteinExistence type="predicted"/>
<evidence type="ECO:0000313" key="2">
    <source>
        <dbReference type="Proteomes" id="UP000663881"/>
    </source>
</evidence>
<name>A0A820EGW9_9BILA</name>
<dbReference type="AlphaFoldDB" id="A0A820EGW9"/>